<dbReference type="OMA" id="QFIRITH"/>
<feature type="compositionally biased region" description="Acidic residues" evidence="7">
    <location>
        <begin position="384"/>
        <end position="396"/>
    </location>
</feature>
<proteinExistence type="predicted"/>
<reference evidence="10" key="1">
    <citation type="journal article" date="2015" name="Nat. Plants">
        <title>Genome expansion of Arabis alpina linked with retrotransposition and reduced symmetric DNA methylation.</title>
        <authorList>
            <person name="Willing E.M."/>
            <person name="Rawat V."/>
            <person name="Mandakova T."/>
            <person name="Maumus F."/>
            <person name="James G.V."/>
            <person name="Nordstroem K.J."/>
            <person name="Becker C."/>
            <person name="Warthmann N."/>
            <person name="Chica C."/>
            <person name="Szarzynska B."/>
            <person name="Zytnicki M."/>
            <person name="Albani M.C."/>
            <person name="Kiefer C."/>
            <person name="Bergonzi S."/>
            <person name="Castaings L."/>
            <person name="Mateos J.L."/>
            <person name="Berns M.C."/>
            <person name="Bujdoso N."/>
            <person name="Piofczyk T."/>
            <person name="de Lorenzo L."/>
            <person name="Barrero-Sicilia C."/>
            <person name="Mateos I."/>
            <person name="Piednoel M."/>
            <person name="Hagmann J."/>
            <person name="Chen-Min-Tao R."/>
            <person name="Iglesias-Fernandez R."/>
            <person name="Schuster S.C."/>
            <person name="Alonso-Blanco C."/>
            <person name="Roudier F."/>
            <person name="Carbonero P."/>
            <person name="Paz-Ares J."/>
            <person name="Davis S.J."/>
            <person name="Pecinka A."/>
            <person name="Quesneville H."/>
            <person name="Colot V."/>
            <person name="Lysak M.A."/>
            <person name="Weigel D."/>
            <person name="Coupland G."/>
            <person name="Schneeberger K."/>
        </authorList>
    </citation>
    <scope>NUCLEOTIDE SEQUENCE [LARGE SCALE GENOMIC DNA]</scope>
    <source>
        <strain evidence="10">cv. Pajares</strain>
    </source>
</reference>
<dbReference type="PANTHER" id="PTHR31674:SF62">
    <property type="entry name" value="B3 DOMAIN-CONTAINING PROTEIN REM14-RELATED"/>
    <property type="match status" value="1"/>
</dbReference>
<feature type="domain" description="TF-B3" evidence="8">
    <location>
        <begin position="258"/>
        <end position="355"/>
    </location>
</feature>
<keyword evidence="2" id="KW-0677">Repeat</keyword>
<dbReference type="EMBL" id="CM002875">
    <property type="protein sequence ID" value="KFK29767.1"/>
    <property type="molecule type" value="Genomic_DNA"/>
</dbReference>
<dbReference type="SMART" id="SM01019">
    <property type="entry name" value="B3"/>
    <property type="match status" value="4"/>
</dbReference>
<dbReference type="GO" id="GO:0003677">
    <property type="term" value="F:DNA binding"/>
    <property type="evidence" value="ECO:0007669"/>
    <property type="project" value="UniProtKB-KW"/>
</dbReference>
<dbReference type="PROSITE" id="PS50863">
    <property type="entry name" value="B3"/>
    <property type="match status" value="4"/>
</dbReference>
<feature type="region of interest" description="Disordered" evidence="7">
    <location>
        <begin position="369"/>
        <end position="410"/>
    </location>
</feature>
<dbReference type="PANTHER" id="PTHR31674">
    <property type="entry name" value="B3 DOMAIN-CONTAINING PROTEIN REM-LIKE 3-RELATED"/>
    <property type="match status" value="1"/>
</dbReference>
<dbReference type="eggNOG" id="ENOG502SK57">
    <property type="taxonomic scope" value="Eukaryota"/>
</dbReference>
<dbReference type="AlphaFoldDB" id="A0A087GIR5"/>
<feature type="domain" description="TF-B3" evidence="8">
    <location>
        <begin position="11"/>
        <end position="104"/>
    </location>
</feature>
<sequence>MKDQVLQSPTNPHFFQPLLPGFNSQLNIPVAFFTKHVKGRYQHKTVKLRSDASDLTWEVNIEDGRRLTGGWEEFVEAHDLRVGDVVVFRHEGDLVFHVTALGPSYCEIEYTAQNIDDVSDEHKDNIASEKRLMKKRVKKNPRSDGDSSFDHSCFVANVTVSNLREDKVYVPVSFVRSNGLSKTHGKIVLLDEMGRSWNVTLVHYKSGDTFLRNGWRRFCNANGINQGRYMFKLVRNSGTPVFSLCQAEYRHESDRHSCFVRFLTPSSIRNDTLYLPKEFLSSNGLKDECGEIVLKNEKGGRWNLVLRRIKSNNYMVISRGWTSFCEANGIKVRDPFMFKLVRTEGKPVLCLCPTTESNHDTSLVECSEAESVNSLSTNPSSGEESSETEESEENSIEDITVKEESEEESIEDKSSLRECLKIKKWKYYSSAGASSSSSQNRFVTLTITPYFIKSNKLLLPLRFTRVNGIKVGKVTLLGQDGVKWMVSLVKENSSGRLRLGKDWKGFCEVHGVKLGESFVLELIWENDANPVLKFCNKVNSV</sequence>
<keyword evidence="10" id="KW-1185">Reference proteome</keyword>
<feature type="domain" description="TF-B3" evidence="8">
    <location>
        <begin position="153"/>
        <end position="248"/>
    </location>
</feature>
<keyword evidence="4" id="KW-0238">DNA-binding</keyword>
<feature type="compositionally biased region" description="Low complexity" evidence="7">
    <location>
        <begin position="374"/>
        <end position="383"/>
    </location>
</feature>
<dbReference type="Gramene" id="KFK29767">
    <property type="protein sequence ID" value="KFK29767"/>
    <property type="gene ID" value="AALP_AA7G176300"/>
</dbReference>
<dbReference type="InterPro" id="IPR015300">
    <property type="entry name" value="DNA-bd_pseudobarrel_sf"/>
</dbReference>
<evidence type="ECO:0000256" key="3">
    <source>
        <dbReference type="ARBA" id="ARBA00023015"/>
    </source>
</evidence>
<organism evidence="9 10">
    <name type="scientific">Arabis alpina</name>
    <name type="common">Alpine rock-cress</name>
    <dbReference type="NCBI Taxonomy" id="50452"/>
    <lineage>
        <taxon>Eukaryota</taxon>
        <taxon>Viridiplantae</taxon>
        <taxon>Streptophyta</taxon>
        <taxon>Embryophyta</taxon>
        <taxon>Tracheophyta</taxon>
        <taxon>Spermatophyta</taxon>
        <taxon>Magnoliopsida</taxon>
        <taxon>eudicotyledons</taxon>
        <taxon>Gunneridae</taxon>
        <taxon>Pentapetalae</taxon>
        <taxon>rosids</taxon>
        <taxon>malvids</taxon>
        <taxon>Brassicales</taxon>
        <taxon>Brassicaceae</taxon>
        <taxon>Arabideae</taxon>
        <taxon>Arabis</taxon>
    </lineage>
</organism>
<name>A0A087GIR5_ARAAL</name>
<dbReference type="Gene3D" id="2.40.330.10">
    <property type="entry name" value="DNA-binding pseudobarrel domain"/>
    <property type="match status" value="4"/>
</dbReference>
<dbReference type="OrthoDB" id="1109907at2759"/>
<evidence type="ECO:0000256" key="5">
    <source>
        <dbReference type="ARBA" id="ARBA00023163"/>
    </source>
</evidence>
<evidence type="ECO:0000256" key="6">
    <source>
        <dbReference type="ARBA" id="ARBA00023242"/>
    </source>
</evidence>
<dbReference type="SUPFAM" id="SSF101936">
    <property type="entry name" value="DNA-binding pseudobarrel domain"/>
    <property type="match status" value="4"/>
</dbReference>
<evidence type="ECO:0000259" key="8">
    <source>
        <dbReference type="PROSITE" id="PS50863"/>
    </source>
</evidence>
<keyword evidence="5" id="KW-0804">Transcription</keyword>
<dbReference type="Proteomes" id="UP000029120">
    <property type="component" value="Chromosome 7"/>
</dbReference>
<evidence type="ECO:0000313" key="10">
    <source>
        <dbReference type="Proteomes" id="UP000029120"/>
    </source>
</evidence>
<evidence type="ECO:0000256" key="4">
    <source>
        <dbReference type="ARBA" id="ARBA00023125"/>
    </source>
</evidence>
<dbReference type="GO" id="GO:0005634">
    <property type="term" value="C:nucleus"/>
    <property type="evidence" value="ECO:0007669"/>
    <property type="project" value="UniProtKB-SubCell"/>
</dbReference>
<comment type="subcellular location">
    <subcellularLocation>
        <location evidence="1">Nucleus</location>
    </subcellularLocation>
</comment>
<dbReference type="Pfam" id="PF02362">
    <property type="entry name" value="B3"/>
    <property type="match status" value="4"/>
</dbReference>
<feature type="domain" description="TF-B3" evidence="8">
    <location>
        <begin position="442"/>
        <end position="538"/>
    </location>
</feature>
<evidence type="ECO:0000256" key="1">
    <source>
        <dbReference type="ARBA" id="ARBA00004123"/>
    </source>
</evidence>
<keyword evidence="6" id="KW-0539">Nucleus</keyword>
<dbReference type="InterPro" id="IPR039218">
    <property type="entry name" value="REM_fam"/>
</dbReference>
<dbReference type="FunFam" id="2.40.330.10:FF:000009">
    <property type="entry name" value="Transcriptional factor B3 family protein"/>
    <property type="match status" value="1"/>
</dbReference>
<protein>
    <recommendedName>
        <fullName evidence="8">TF-B3 domain-containing protein</fullName>
    </recommendedName>
</protein>
<evidence type="ECO:0000256" key="2">
    <source>
        <dbReference type="ARBA" id="ARBA00022737"/>
    </source>
</evidence>
<dbReference type="InterPro" id="IPR003340">
    <property type="entry name" value="B3_DNA-bd"/>
</dbReference>
<evidence type="ECO:0000256" key="7">
    <source>
        <dbReference type="SAM" id="MobiDB-lite"/>
    </source>
</evidence>
<gene>
    <name evidence="9" type="ordered locus">AALP_Aa7g176300</name>
</gene>
<dbReference type="CDD" id="cd10017">
    <property type="entry name" value="B3_DNA"/>
    <property type="match status" value="4"/>
</dbReference>
<accession>A0A087GIR5</accession>
<evidence type="ECO:0000313" key="9">
    <source>
        <dbReference type="EMBL" id="KFK29767.1"/>
    </source>
</evidence>
<keyword evidence="3" id="KW-0805">Transcription regulation</keyword>